<dbReference type="InterPro" id="IPR029066">
    <property type="entry name" value="PLP-binding_barrel"/>
</dbReference>
<comment type="cofactor">
    <cofactor evidence="2 7 8">
        <name>pyridoxal 5'-phosphate</name>
        <dbReference type="ChEBI" id="CHEBI:597326"/>
    </cofactor>
</comment>
<dbReference type="InterPro" id="IPR011079">
    <property type="entry name" value="Ala_racemase_C"/>
</dbReference>
<dbReference type="SUPFAM" id="SSF50621">
    <property type="entry name" value="Alanine racemase C-terminal domain-like"/>
    <property type="match status" value="1"/>
</dbReference>
<evidence type="ECO:0000256" key="2">
    <source>
        <dbReference type="ARBA" id="ARBA00001933"/>
    </source>
</evidence>
<keyword evidence="12" id="KW-1185">Reference proteome</keyword>
<dbReference type="PROSITE" id="PS00395">
    <property type="entry name" value="ALANINE_RACEMASE"/>
    <property type="match status" value="1"/>
</dbReference>
<accession>A0A1H8GP78</accession>
<dbReference type="GO" id="GO:0005829">
    <property type="term" value="C:cytosol"/>
    <property type="evidence" value="ECO:0007669"/>
    <property type="project" value="TreeGrafter"/>
</dbReference>
<feature type="domain" description="Alanine racemase C-terminal" evidence="10">
    <location>
        <begin position="223"/>
        <end position="345"/>
    </location>
</feature>
<evidence type="ECO:0000256" key="7">
    <source>
        <dbReference type="HAMAP-Rule" id="MF_01201"/>
    </source>
</evidence>
<reference evidence="12" key="1">
    <citation type="submission" date="2016-10" db="EMBL/GenBank/DDBJ databases">
        <authorList>
            <person name="Varghese N."/>
            <person name="Submissions S."/>
        </authorList>
    </citation>
    <scope>NUCLEOTIDE SEQUENCE [LARGE SCALE GENOMIC DNA]</scope>
    <source>
        <strain evidence="12">DSM 26893</strain>
    </source>
</reference>
<dbReference type="EC" id="5.1.1.1" evidence="4 7"/>
<dbReference type="PANTHER" id="PTHR30511:SF0">
    <property type="entry name" value="ALANINE RACEMASE, CATABOLIC-RELATED"/>
    <property type="match status" value="1"/>
</dbReference>
<comment type="function">
    <text evidence="7">Catalyzes the interconversion of L-alanine and D-alanine. May also act on other amino acids.</text>
</comment>
<evidence type="ECO:0000256" key="5">
    <source>
        <dbReference type="ARBA" id="ARBA00022898"/>
    </source>
</evidence>
<dbReference type="Gene3D" id="3.20.20.10">
    <property type="entry name" value="Alanine racemase"/>
    <property type="match status" value="1"/>
</dbReference>
<name>A0A1H8GP78_9RHOB</name>
<dbReference type="GO" id="GO:0030632">
    <property type="term" value="P:D-alanine biosynthetic process"/>
    <property type="evidence" value="ECO:0007669"/>
    <property type="project" value="UniProtKB-UniRule"/>
</dbReference>
<dbReference type="PANTHER" id="PTHR30511">
    <property type="entry name" value="ALANINE RACEMASE"/>
    <property type="match status" value="1"/>
</dbReference>
<dbReference type="Gene3D" id="2.40.37.10">
    <property type="entry name" value="Lyase, Ornithine Decarboxylase, Chain A, domain 1"/>
    <property type="match status" value="1"/>
</dbReference>
<dbReference type="Pfam" id="PF01168">
    <property type="entry name" value="Ala_racemase_N"/>
    <property type="match status" value="1"/>
</dbReference>
<dbReference type="EMBL" id="FOCM01000004">
    <property type="protein sequence ID" value="SEN45078.1"/>
    <property type="molecule type" value="Genomic_DNA"/>
</dbReference>
<organism evidence="11 12">
    <name type="scientific">Palleronia pelagia</name>
    <dbReference type="NCBI Taxonomy" id="387096"/>
    <lineage>
        <taxon>Bacteria</taxon>
        <taxon>Pseudomonadati</taxon>
        <taxon>Pseudomonadota</taxon>
        <taxon>Alphaproteobacteria</taxon>
        <taxon>Rhodobacterales</taxon>
        <taxon>Roseobacteraceae</taxon>
        <taxon>Palleronia</taxon>
    </lineage>
</organism>
<dbReference type="GO" id="GO:0008784">
    <property type="term" value="F:alanine racemase activity"/>
    <property type="evidence" value="ECO:0007669"/>
    <property type="project" value="UniProtKB-UniRule"/>
</dbReference>
<dbReference type="SMART" id="SM01005">
    <property type="entry name" value="Ala_racemase_C"/>
    <property type="match status" value="1"/>
</dbReference>
<dbReference type="InterPro" id="IPR001608">
    <property type="entry name" value="Ala_racemase_N"/>
</dbReference>
<evidence type="ECO:0000313" key="11">
    <source>
        <dbReference type="EMBL" id="SEN45078.1"/>
    </source>
</evidence>
<dbReference type="InterPro" id="IPR000821">
    <property type="entry name" value="Ala_racemase"/>
</dbReference>
<gene>
    <name evidence="11" type="ORF">SAMN04488011_104135</name>
</gene>
<comment type="pathway">
    <text evidence="7">Amino-acid biosynthesis; D-alanine biosynthesis; D-alanine from L-alanine: step 1/1.</text>
</comment>
<comment type="catalytic activity">
    <reaction evidence="1 7">
        <text>L-alanine = D-alanine</text>
        <dbReference type="Rhea" id="RHEA:20249"/>
        <dbReference type="ChEBI" id="CHEBI:57416"/>
        <dbReference type="ChEBI" id="CHEBI:57972"/>
        <dbReference type="EC" id="5.1.1.1"/>
    </reaction>
</comment>
<dbReference type="SUPFAM" id="SSF51419">
    <property type="entry name" value="PLP-binding barrel"/>
    <property type="match status" value="1"/>
</dbReference>
<dbReference type="GO" id="GO:0030170">
    <property type="term" value="F:pyridoxal phosphate binding"/>
    <property type="evidence" value="ECO:0007669"/>
    <property type="project" value="UniProtKB-UniRule"/>
</dbReference>
<feature type="modified residue" description="N6-(pyridoxal phosphate)lysine" evidence="7 8">
    <location>
        <position position="35"/>
    </location>
</feature>
<dbReference type="HAMAP" id="MF_01201">
    <property type="entry name" value="Ala_racemase"/>
    <property type="match status" value="1"/>
</dbReference>
<keyword evidence="5 7" id="KW-0663">Pyridoxal phosphate</keyword>
<evidence type="ECO:0000256" key="8">
    <source>
        <dbReference type="PIRSR" id="PIRSR600821-50"/>
    </source>
</evidence>
<evidence type="ECO:0000256" key="9">
    <source>
        <dbReference type="PIRSR" id="PIRSR600821-52"/>
    </source>
</evidence>
<keyword evidence="6 7" id="KW-0413">Isomerase</keyword>
<dbReference type="Proteomes" id="UP000199372">
    <property type="component" value="Unassembled WGS sequence"/>
</dbReference>
<dbReference type="InterPro" id="IPR020622">
    <property type="entry name" value="Ala_racemase_pyridoxalP-BS"/>
</dbReference>
<dbReference type="CDD" id="cd00430">
    <property type="entry name" value="PLPDE_III_AR"/>
    <property type="match status" value="1"/>
</dbReference>
<comment type="similarity">
    <text evidence="3 7">Belongs to the alanine racemase family.</text>
</comment>
<dbReference type="NCBIfam" id="TIGR00492">
    <property type="entry name" value="alr"/>
    <property type="match status" value="1"/>
</dbReference>
<dbReference type="RefSeq" id="WP_091845376.1">
    <property type="nucleotide sequence ID" value="NZ_FOCM01000004.1"/>
</dbReference>
<evidence type="ECO:0000256" key="4">
    <source>
        <dbReference type="ARBA" id="ARBA00013089"/>
    </source>
</evidence>
<dbReference type="OrthoDB" id="9813814at2"/>
<protein>
    <recommendedName>
        <fullName evidence="4 7">Alanine racemase</fullName>
        <ecNumber evidence="4 7">5.1.1.1</ecNumber>
    </recommendedName>
</protein>
<dbReference type="AlphaFoldDB" id="A0A1H8GP78"/>
<evidence type="ECO:0000256" key="1">
    <source>
        <dbReference type="ARBA" id="ARBA00000316"/>
    </source>
</evidence>
<sequence length="345" mass="36838">MANATLTIDLGALSDNWRSLDAASGEGVETGAVVKANAYGLGLARVARSLSETGVRSFFVAEVQEGVALRRALGDGPQIFVFSGHMDGDTDAIRKFDLIPLLNSIEQMTRHFEALSGSPFGVQLDTGMNRLGLEPAEWDAARRIVLGQGPKLVMSHLACADEPDDPMNARQLQAFHDMTDGIDAPRSLAATGGILLGSDYHFDMTRPGVGLYGGLPFADAKPVVHLRVPIIQTRDVAPGEAVGYGASWLADEPARIATVQAGYADGLIRLMGDRTVMFAGDIPCPLAGRVSMDMLTVDITHLDEVPDHLVMLGTQQGVDDLADAARTIGYEILTSLGSRYDRSYI</sequence>
<evidence type="ECO:0000256" key="6">
    <source>
        <dbReference type="ARBA" id="ARBA00023235"/>
    </source>
</evidence>
<evidence type="ECO:0000259" key="10">
    <source>
        <dbReference type="SMART" id="SM01005"/>
    </source>
</evidence>
<feature type="binding site" evidence="7 9">
    <location>
        <position position="130"/>
    </location>
    <ligand>
        <name>substrate</name>
    </ligand>
</feature>
<feature type="binding site" evidence="7 9">
    <location>
        <position position="292"/>
    </location>
    <ligand>
        <name>substrate</name>
    </ligand>
</feature>
<evidence type="ECO:0000256" key="3">
    <source>
        <dbReference type="ARBA" id="ARBA00007880"/>
    </source>
</evidence>
<dbReference type="PRINTS" id="PR00992">
    <property type="entry name" value="ALARACEMASE"/>
</dbReference>
<dbReference type="Pfam" id="PF00842">
    <property type="entry name" value="Ala_racemase_C"/>
    <property type="match status" value="1"/>
</dbReference>
<feature type="active site" description="Proton acceptor; specific for L-alanine" evidence="7">
    <location>
        <position position="244"/>
    </location>
</feature>
<feature type="active site" description="Proton acceptor; specific for D-alanine" evidence="7">
    <location>
        <position position="35"/>
    </location>
</feature>
<evidence type="ECO:0000313" key="12">
    <source>
        <dbReference type="Proteomes" id="UP000199372"/>
    </source>
</evidence>
<dbReference type="UniPathway" id="UPA00042">
    <property type="reaction ID" value="UER00497"/>
</dbReference>
<dbReference type="InterPro" id="IPR009006">
    <property type="entry name" value="Ala_racemase/Decarboxylase_C"/>
</dbReference>
<proteinExistence type="inferred from homology"/>